<dbReference type="EMBL" id="QNRK01000029">
    <property type="protein sequence ID" value="RBP07074.1"/>
    <property type="molecule type" value="Genomic_DNA"/>
</dbReference>
<organism evidence="1 2">
    <name type="scientific">Roseiarcus fermentans</name>
    <dbReference type="NCBI Taxonomy" id="1473586"/>
    <lineage>
        <taxon>Bacteria</taxon>
        <taxon>Pseudomonadati</taxon>
        <taxon>Pseudomonadota</taxon>
        <taxon>Alphaproteobacteria</taxon>
        <taxon>Hyphomicrobiales</taxon>
        <taxon>Roseiarcaceae</taxon>
        <taxon>Roseiarcus</taxon>
    </lineage>
</organism>
<dbReference type="OrthoDB" id="361944at2"/>
<gene>
    <name evidence="1" type="ORF">DFR50_1294</name>
</gene>
<dbReference type="InterPro" id="IPR025528">
    <property type="entry name" value="BrnA_antitoxin"/>
</dbReference>
<keyword evidence="2" id="KW-1185">Reference proteome</keyword>
<evidence type="ECO:0000313" key="2">
    <source>
        <dbReference type="Proteomes" id="UP000253529"/>
    </source>
</evidence>
<proteinExistence type="predicted"/>
<reference evidence="1 2" key="1">
    <citation type="submission" date="2018-06" db="EMBL/GenBank/DDBJ databases">
        <title>Genomic Encyclopedia of Type Strains, Phase IV (KMG-IV): sequencing the most valuable type-strain genomes for metagenomic binning, comparative biology and taxonomic classification.</title>
        <authorList>
            <person name="Goeker M."/>
        </authorList>
    </citation>
    <scope>NUCLEOTIDE SEQUENCE [LARGE SCALE GENOMIC DNA]</scope>
    <source>
        <strain evidence="1 2">DSM 24875</strain>
    </source>
</reference>
<evidence type="ECO:0000313" key="1">
    <source>
        <dbReference type="EMBL" id="RBP07074.1"/>
    </source>
</evidence>
<dbReference type="Pfam" id="PF14384">
    <property type="entry name" value="BrnA_antitoxin"/>
    <property type="match status" value="1"/>
</dbReference>
<comment type="caution">
    <text evidence="1">The sequence shown here is derived from an EMBL/GenBank/DDBJ whole genome shotgun (WGS) entry which is preliminary data.</text>
</comment>
<dbReference type="Proteomes" id="UP000253529">
    <property type="component" value="Unassembled WGS sequence"/>
</dbReference>
<dbReference type="AlphaFoldDB" id="A0A366EXJ8"/>
<protein>
    <submittedName>
        <fullName evidence="1">Uncharacterized protein (DUF4415 family)</fullName>
    </submittedName>
</protein>
<dbReference type="RefSeq" id="WP_113891450.1">
    <property type="nucleotide sequence ID" value="NZ_QNRK01000029.1"/>
</dbReference>
<accession>A0A366EXJ8</accession>
<name>A0A366EXJ8_9HYPH</name>
<sequence>MNAKQPKSAPEWADPDDAPEWTDAQIERAEYAVGGKVVREAQGTLTRRRGRPKLASPKTQISVRLDPDVLAALRASGPGWQARMNQVLRKALGVG</sequence>